<feature type="domain" description="Factor of DNA methylation 1-5/IDN2" evidence="3">
    <location>
        <begin position="148"/>
        <end position="202"/>
    </location>
</feature>
<dbReference type="PANTHER" id="PTHR21596:SF23">
    <property type="entry name" value="FACTOR OF DNA METHYLATION 4"/>
    <property type="match status" value="1"/>
</dbReference>
<feature type="coiled-coil region" evidence="1">
    <location>
        <begin position="90"/>
        <end position="120"/>
    </location>
</feature>
<dbReference type="InterPro" id="IPR005379">
    <property type="entry name" value="FDM1-5/IDN2_XH"/>
</dbReference>
<keyword evidence="5" id="KW-1185">Reference proteome</keyword>
<evidence type="ECO:0000256" key="2">
    <source>
        <dbReference type="SAM" id="MobiDB-lite"/>
    </source>
</evidence>
<evidence type="ECO:0000313" key="4">
    <source>
        <dbReference type="EMBL" id="KAG5565083.1"/>
    </source>
</evidence>
<proteinExistence type="predicted"/>
<feature type="region of interest" description="Disordered" evidence="2">
    <location>
        <begin position="33"/>
        <end position="53"/>
    </location>
</feature>
<dbReference type="InterPro" id="IPR045177">
    <property type="entry name" value="FDM1-5/IDN2"/>
</dbReference>
<reference evidence="4" key="1">
    <citation type="submission" date="2020-08" db="EMBL/GenBank/DDBJ databases">
        <title>Plant Genome Project.</title>
        <authorList>
            <person name="Zhang R.-G."/>
        </authorList>
    </citation>
    <scope>NUCLEOTIDE SEQUENCE</scope>
    <source>
        <strain evidence="4">WSP0</strain>
        <tissue evidence="4">Leaf</tissue>
    </source>
</reference>
<name>A0AAV6LLF8_9ERIC</name>
<dbReference type="PANTHER" id="PTHR21596">
    <property type="entry name" value="RIBONUCLEASE P SUBUNIT P38"/>
    <property type="match status" value="1"/>
</dbReference>
<sequence length="238" mass="27592">MQQNACSQLEKILEDHEPINKQIELQNKELAQREKEVEKREARNEDERRKLDFEKKMNERATLEQKIADENLLRLAEDQQDGDLELKKKGDALQQDLAEKEQELKDLESLSQALRVKERKSNDEVQQALKELINGLTGQSSRATIGIKRMGDLDSKPFYIAAKRKYGKEADSKAMELCSLWDAYLRDPNWHPFKIIRGSDEEEGMDAMSLDVLLSNFVGKSPKLFIRSVLYGLLRPRF</sequence>
<gene>
    <name evidence="4" type="ORF">RHGRI_001091</name>
</gene>
<evidence type="ECO:0000256" key="1">
    <source>
        <dbReference type="SAM" id="Coils"/>
    </source>
</evidence>
<evidence type="ECO:0000259" key="3">
    <source>
        <dbReference type="Pfam" id="PF03469"/>
    </source>
</evidence>
<keyword evidence="1" id="KW-0175">Coiled coil</keyword>
<evidence type="ECO:0000313" key="5">
    <source>
        <dbReference type="Proteomes" id="UP000823749"/>
    </source>
</evidence>
<dbReference type="AlphaFoldDB" id="A0AAV6LLF8"/>
<dbReference type="EMBL" id="JACTNZ010000001">
    <property type="protein sequence ID" value="KAG5565083.1"/>
    <property type="molecule type" value="Genomic_DNA"/>
</dbReference>
<protein>
    <recommendedName>
        <fullName evidence="3">Factor of DNA methylation 1-5/IDN2 domain-containing protein</fullName>
    </recommendedName>
</protein>
<dbReference type="Pfam" id="PF03469">
    <property type="entry name" value="XH"/>
    <property type="match status" value="1"/>
</dbReference>
<dbReference type="GO" id="GO:0080188">
    <property type="term" value="P:gene silencing by siRNA-directed DNA methylation"/>
    <property type="evidence" value="ECO:0007669"/>
    <property type="project" value="InterPro"/>
</dbReference>
<organism evidence="4 5">
    <name type="scientific">Rhododendron griersonianum</name>
    <dbReference type="NCBI Taxonomy" id="479676"/>
    <lineage>
        <taxon>Eukaryota</taxon>
        <taxon>Viridiplantae</taxon>
        <taxon>Streptophyta</taxon>
        <taxon>Embryophyta</taxon>
        <taxon>Tracheophyta</taxon>
        <taxon>Spermatophyta</taxon>
        <taxon>Magnoliopsida</taxon>
        <taxon>eudicotyledons</taxon>
        <taxon>Gunneridae</taxon>
        <taxon>Pentapetalae</taxon>
        <taxon>asterids</taxon>
        <taxon>Ericales</taxon>
        <taxon>Ericaceae</taxon>
        <taxon>Ericoideae</taxon>
        <taxon>Rhodoreae</taxon>
        <taxon>Rhododendron</taxon>
    </lineage>
</organism>
<dbReference type="Proteomes" id="UP000823749">
    <property type="component" value="Chromosome 1"/>
</dbReference>
<accession>A0AAV6LLF8</accession>
<comment type="caution">
    <text evidence="4">The sequence shown here is derived from an EMBL/GenBank/DDBJ whole genome shotgun (WGS) entry which is preliminary data.</text>
</comment>